<proteinExistence type="predicted"/>
<accession>A0A2M8R5H5</accession>
<dbReference type="AlphaFoldDB" id="A0A2M8R5H5"/>
<dbReference type="Proteomes" id="UP000231194">
    <property type="component" value="Unassembled WGS sequence"/>
</dbReference>
<reference evidence="1 2" key="1">
    <citation type="submission" date="2017-11" db="EMBL/GenBank/DDBJ databases">
        <title>Bradyrhizobium forestalis sp. nov., an efficient nitrogen-fixing bacterium isolated from nodules of forest legume species in the Amazon.</title>
        <authorList>
            <person name="Costa E.M."/>
            <person name="Guimaraes A."/>
            <person name="Carvalho T.S."/>
            <person name="Rodrigues T.L."/>
            <person name="Ribeiro P.R.A."/>
            <person name="Lebbe L."/>
            <person name="Willems A."/>
            <person name="Moreira F.M.S."/>
        </authorList>
    </citation>
    <scope>NUCLEOTIDE SEQUENCE [LARGE SCALE GENOMIC DNA]</scope>
    <source>
        <strain evidence="1 2">INPA54B</strain>
    </source>
</reference>
<organism evidence="1 2">
    <name type="scientific">Bradyrhizobium forestalis</name>
    <dbReference type="NCBI Taxonomy" id="1419263"/>
    <lineage>
        <taxon>Bacteria</taxon>
        <taxon>Pseudomonadati</taxon>
        <taxon>Pseudomonadota</taxon>
        <taxon>Alphaproteobacteria</taxon>
        <taxon>Hyphomicrobiales</taxon>
        <taxon>Nitrobacteraceae</taxon>
        <taxon>Bradyrhizobium</taxon>
    </lineage>
</organism>
<name>A0A2M8R5H5_9BRAD</name>
<dbReference type="OrthoDB" id="8082647at2"/>
<evidence type="ECO:0000313" key="1">
    <source>
        <dbReference type="EMBL" id="PJG53072.1"/>
    </source>
</evidence>
<dbReference type="EMBL" id="PGVG01000019">
    <property type="protein sequence ID" value="PJG53072.1"/>
    <property type="molecule type" value="Genomic_DNA"/>
</dbReference>
<gene>
    <name evidence="1" type="ORF">CVM73_22075</name>
</gene>
<sequence length="97" mass="10818">MGYQVLIDDNFHYQDESERVKHGVFGTPEEAIAACRSIVDEYLIDAFKPGMTADALFESYTLFGEDPFIIPDNPADASAKFSAWDYARQRCSEIAAG</sequence>
<keyword evidence="2" id="KW-1185">Reference proteome</keyword>
<protein>
    <submittedName>
        <fullName evidence="1">Uncharacterized protein</fullName>
    </submittedName>
</protein>
<dbReference type="RefSeq" id="WP_100233957.1">
    <property type="nucleotide sequence ID" value="NZ_PGVG01000019.1"/>
</dbReference>
<comment type="caution">
    <text evidence="1">The sequence shown here is derived from an EMBL/GenBank/DDBJ whole genome shotgun (WGS) entry which is preliminary data.</text>
</comment>
<evidence type="ECO:0000313" key="2">
    <source>
        <dbReference type="Proteomes" id="UP000231194"/>
    </source>
</evidence>